<comment type="caution">
    <text evidence="8">The sequence shown here is derived from an EMBL/GenBank/DDBJ whole genome shotgun (WGS) entry which is preliminary data.</text>
</comment>
<keyword evidence="6" id="KW-0411">Iron-sulfur</keyword>
<dbReference type="EMBL" id="MGDD01000213">
    <property type="protein sequence ID" value="OGL44658.1"/>
    <property type="molecule type" value="Genomic_DNA"/>
</dbReference>
<evidence type="ECO:0000256" key="6">
    <source>
        <dbReference type="ARBA" id="ARBA00023014"/>
    </source>
</evidence>
<dbReference type="GO" id="GO:0051539">
    <property type="term" value="F:4 iron, 4 sulfur cluster binding"/>
    <property type="evidence" value="ECO:0007669"/>
    <property type="project" value="UniProtKB-KW"/>
</dbReference>
<dbReference type="Pfam" id="PF02754">
    <property type="entry name" value="CCG"/>
    <property type="match status" value="1"/>
</dbReference>
<dbReference type="PANTHER" id="PTHR43551:SF1">
    <property type="entry name" value="HETERODISULFIDE REDUCTASE"/>
    <property type="match status" value="1"/>
</dbReference>
<dbReference type="Proteomes" id="UP000179266">
    <property type="component" value="Unassembled WGS sequence"/>
</dbReference>
<evidence type="ECO:0000259" key="7">
    <source>
        <dbReference type="PROSITE" id="PS51379"/>
    </source>
</evidence>
<dbReference type="GO" id="GO:0046872">
    <property type="term" value="F:metal ion binding"/>
    <property type="evidence" value="ECO:0007669"/>
    <property type="project" value="UniProtKB-KW"/>
</dbReference>
<accession>A0A1F7RU94</accession>
<name>A0A1F7RU94_9BACT</name>
<dbReference type="Pfam" id="PF13183">
    <property type="entry name" value="Fer4_8"/>
    <property type="match status" value="1"/>
</dbReference>
<dbReference type="InterPro" id="IPR017896">
    <property type="entry name" value="4Fe4S_Fe-S-bd"/>
</dbReference>
<proteinExistence type="predicted"/>
<dbReference type="InterPro" id="IPR009051">
    <property type="entry name" value="Helical_ferredxn"/>
</dbReference>
<dbReference type="PANTHER" id="PTHR43551">
    <property type="entry name" value="FUMARATE REDUCTASE IRON-SULFUR SUBUNIT"/>
    <property type="match status" value="1"/>
</dbReference>
<reference evidence="8 9" key="1">
    <citation type="journal article" date="2016" name="Nat. Commun.">
        <title>Thousands of microbial genomes shed light on interconnected biogeochemical processes in an aquifer system.</title>
        <authorList>
            <person name="Anantharaman K."/>
            <person name="Brown C.T."/>
            <person name="Hug L.A."/>
            <person name="Sharon I."/>
            <person name="Castelle C.J."/>
            <person name="Probst A.J."/>
            <person name="Thomas B.C."/>
            <person name="Singh A."/>
            <person name="Wilkins M.J."/>
            <person name="Karaoz U."/>
            <person name="Brodie E.L."/>
            <person name="Williams K.H."/>
            <person name="Hubbard S.S."/>
            <person name="Banfield J.F."/>
        </authorList>
    </citation>
    <scope>NUCLEOTIDE SEQUENCE [LARGE SCALE GENOMIC DNA]</scope>
</reference>
<feature type="domain" description="4Fe-4S ferredoxin-type" evidence="7">
    <location>
        <begin position="98"/>
        <end position="128"/>
    </location>
</feature>
<keyword evidence="3" id="KW-0479">Metal-binding</keyword>
<evidence type="ECO:0000256" key="3">
    <source>
        <dbReference type="ARBA" id="ARBA00022723"/>
    </source>
</evidence>
<keyword evidence="1" id="KW-0813">Transport</keyword>
<evidence type="ECO:0000313" key="9">
    <source>
        <dbReference type="Proteomes" id="UP000179266"/>
    </source>
</evidence>
<evidence type="ECO:0000256" key="2">
    <source>
        <dbReference type="ARBA" id="ARBA00022485"/>
    </source>
</evidence>
<dbReference type="GO" id="GO:0016491">
    <property type="term" value="F:oxidoreductase activity"/>
    <property type="evidence" value="ECO:0007669"/>
    <property type="project" value="UniProtKB-ARBA"/>
</dbReference>
<evidence type="ECO:0000256" key="1">
    <source>
        <dbReference type="ARBA" id="ARBA00022448"/>
    </source>
</evidence>
<gene>
    <name evidence="8" type="ORF">A2161_06440</name>
</gene>
<dbReference type="PROSITE" id="PS51379">
    <property type="entry name" value="4FE4S_FER_2"/>
    <property type="match status" value="2"/>
</dbReference>
<dbReference type="Gene3D" id="1.10.1060.10">
    <property type="entry name" value="Alpha-helical ferredoxin"/>
    <property type="match status" value="1"/>
</dbReference>
<evidence type="ECO:0000256" key="4">
    <source>
        <dbReference type="ARBA" id="ARBA00022982"/>
    </source>
</evidence>
<dbReference type="SUPFAM" id="SSF46548">
    <property type="entry name" value="alpha-helical ferredoxin"/>
    <property type="match status" value="1"/>
</dbReference>
<evidence type="ECO:0000256" key="5">
    <source>
        <dbReference type="ARBA" id="ARBA00023004"/>
    </source>
</evidence>
<dbReference type="AlphaFoldDB" id="A0A1F7RU94"/>
<dbReference type="InterPro" id="IPR017900">
    <property type="entry name" value="4Fe4S_Fe_S_CS"/>
</dbReference>
<protein>
    <submittedName>
        <fullName evidence="8">4Fe-4S ferredoxin</fullName>
    </submittedName>
</protein>
<feature type="domain" description="4Fe-4S ferredoxin-type" evidence="7">
    <location>
        <begin position="167"/>
        <end position="192"/>
    </location>
</feature>
<keyword evidence="4" id="KW-0249">Electron transport</keyword>
<dbReference type="InterPro" id="IPR004017">
    <property type="entry name" value="Cys_rich_dom"/>
</dbReference>
<evidence type="ECO:0000313" key="8">
    <source>
        <dbReference type="EMBL" id="OGL44658.1"/>
    </source>
</evidence>
<dbReference type="PROSITE" id="PS00198">
    <property type="entry name" value="4FE4S_FER_1"/>
    <property type="match status" value="1"/>
</dbReference>
<sequence>MKNKDIKIQDISSKQAQLAEIDPKEFMQLPPPYDTWEEKPCVSVTDDQKERLECSLDGFVGIGITKPRTKEEEEKFVIQFLEGLKKLLTKKNNWTLLQPLLLSLENCVKCQTCSTACPIFEASGNVEVYRPTYKAEVLRRIIKKYLKPGGKYFSRFKGTDIDLNYETVARLAELSYRCTLCRRCAQTCPIGADNGLIARELRKLFSQEMNIAASEIHRDGSMKQLKVGSSTGINPVALQDIMEFAEEDIKIKTGLNIKIPFDIAGADILLMHNAGEFLAWPENLQAFAIIFELAGLSWTLSSDLVGYDSVNYGLWYDDVQFARVALKHASIAKKLGVKKIVVAECGHAHKALMPIADRIFVKELNIPRESCFPILEDLVCNEKLMIDPEKNDFPVTLHDPCNITRAMGIIEPQRRILRKIAPQFREMHPHGVNNYCCGGGSGFAIMQSMNFPDWRTRISGRMKLKQILDAFKDEIDPSIKKYVCAPCSNCKGHIRDLLSHYETWERCGILYGGLVELIVNAMVDIKEPFHEWDFH</sequence>
<organism evidence="8 9">
    <name type="scientific">Candidatus Schekmanbacteria bacterium RBG_13_48_7</name>
    <dbReference type="NCBI Taxonomy" id="1817878"/>
    <lineage>
        <taxon>Bacteria</taxon>
        <taxon>Candidatus Schekmaniibacteriota</taxon>
    </lineage>
</organism>
<keyword evidence="2" id="KW-0004">4Fe-4S</keyword>
<keyword evidence="5" id="KW-0408">Iron</keyword>